<keyword evidence="2" id="KW-1185">Reference proteome</keyword>
<gene>
    <name evidence="1" type="ORF">MTBBW1_1670033</name>
</gene>
<sequence>MMTAISLLKMMDLKDASHEVQQEDISNFHSFFTFEKATESI</sequence>
<organism evidence="1 2">
    <name type="scientific">Desulfamplus magnetovallimortis</name>
    <dbReference type="NCBI Taxonomy" id="1246637"/>
    <lineage>
        <taxon>Bacteria</taxon>
        <taxon>Pseudomonadati</taxon>
        <taxon>Thermodesulfobacteriota</taxon>
        <taxon>Desulfobacteria</taxon>
        <taxon>Desulfobacterales</taxon>
        <taxon>Desulfobacteraceae</taxon>
        <taxon>Desulfamplus</taxon>
    </lineage>
</organism>
<dbReference type="AlphaFoldDB" id="A0A1W1H959"/>
<evidence type="ECO:0000313" key="2">
    <source>
        <dbReference type="Proteomes" id="UP000191931"/>
    </source>
</evidence>
<reference evidence="1 2" key="1">
    <citation type="submission" date="2017-03" db="EMBL/GenBank/DDBJ databases">
        <authorList>
            <person name="Afonso C.L."/>
            <person name="Miller P.J."/>
            <person name="Scott M.A."/>
            <person name="Spackman E."/>
            <person name="Goraichik I."/>
            <person name="Dimitrov K.M."/>
            <person name="Suarez D.L."/>
            <person name="Swayne D.E."/>
        </authorList>
    </citation>
    <scope>NUCLEOTIDE SEQUENCE [LARGE SCALE GENOMIC DNA]</scope>
    <source>
        <strain evidence="1">PRJEB14757</strain>
    </source>
</reference>
<protein>
    <submittedName>
        <fullName evidence="1">Uncharacterized protein</fullName>
    </submittedName>
</protein>
<accession>A0A1W1H959</accession>
<evidence type="ECO:0000313" key="1">
    <source>
        <dbReference type="EMBL" id="SLM29017.1"/>
    </source>
</evidence>
<dbReference type="EMBL" id="FWEV01000076">
    <property type="protein sequence ID" value="SLM29017.1"/>
    <property type="molecule type" value="Genomic_DNA"/>
</dbReference>
<dbReference type="STRING" id="1246637.MTBBW1_1670033"/>
<proteinExistence type="predicted"/>
<dbReference type="Proteomes" id="UP000191931">
    <property type="component" value="Unassembled WGS sequence"/>
</dbReference>
<name>A0A1W1H959_9BACT</name>